<dbReference type="Gene3D" id="1.10.287.1490">
    <property type="match status" value="1"/>
</dbReference>
<dbReference type="InterPro" id="IPR007408">
    <property type="entry name" value="DUF460"/>
</dbReference>
<evidence type="ECO:0000313" key="3">
    <source>
        <dbReference type="Proteomes" id="UP000185744"/>
    </source>
</evidence>
<sequence length="388" mass="44341">MLGGVDPGTTTGIALLDLEGDVVSISSSRNCSLSDIVKYVIEEGNLLVLSTDVEPAPKAIEKLATMADAEIWEPKKSLSREEKKKITEEYDCSNKHEEDALAAVIKAYDDLKTKLSNIENRVPDDVQKREVKKLVIRGNSTKEAIEKIKRDEKTTKRKNKGANKSKRVKGLENKVKKLQDKVESLEEEVERKESNIKELKEELGRIKSRKFLETLKSKEVEARNKKIHSLKKELKEKRKEINELSNKLKSRNEIEKVKKEENKLVMKRIPTFTKKSIKKLKKEIGLNKNDVLYVEDASGGGKSTAKMVTDKIKGLAIEGKLSHLAKKALFKESIPHFNVEQLEIEKHGHFAVTNKSKLMKKLKEEEKKIDKKKKEKFKSYIKDELEKP</sequence>
<dbReference type="InParanoid" id="A0A1Q6DXH0"/>
<proteinExistence type="predicted"/>
<name>A0A1Q6DXH0_METT1</name>
<gene>
    <name evidence="2" type="ORF">BTN85_1556</name>
</gene>
<dbReference type="Pfam" id="PF04312">
    <property type="entry name" value="DUF460"/>
    <property type="match status" value="1"/>
</dbReference>
<dbReference type="PANTHER" id="PTHR40707">
    <property type="entry name" value="POSSIBLE NUCLEASE OF RNASE H FOLD, RUVC/YQGF FAMILY"/>
    <property type="match status" value="1"/>
</dbReference>
<dbReference type="PANTHER" id="PTHR40707:SF1">
    <property type="entry name" value="DUF460 DOMAIN-CONTAINING PROTEIN"/>
    <property type="match status" value="1"/>
</dbReference>
<keyword evidence="3" id="KW-1185">Reference proteome</keyword>
<reference evidence="2" key="1">
    <citation type="submission" date="2016-12" db="EMBL/GenBank/DDBJ databases">
        <title>Discovery of methanogenic haloarchaea.</title>
        <authorList>
            <person name="Sorokin D.Y."/>
            <person name="Makarova K.S."/>
            <person name="Abbas B."/>
            <person name="Ferrer M."/>
            <person name="Golyshin P.N."/>
        </authorList>
    </citation>
    <scope>NUCLEOTIDE SEQUENCE [LARGE SCALE GENOMIC DNA]</scope>
    <source>
        <strain evidence="2">HMET1</strain>
    </source>
</reference>
<evidence type="ECO:0000313" key="2">
    <source>
        <dbReference type="EMBL" id="OKY79050.1"/>
    </source>
</evidence>
<organism evidence="2 3">
    <name type="scientific">Methanohalarchaeum thermophilum</name>
    <dbReference type="NCBI Taxonomy" id="1903181"/>
    <lineage>
        <taxon>Archaea</taxon>
        <taxon>Methanobacteriati</taxon>
        <taxon>Methanobacteriota</taxon>
        <taxon>Methanonatronarchaeia</taxon>
        <taxon>Methanonatronarchaeales</taxon>
        <taxon>Methanonatronarchaeaceae</taxon>
        <taxon>Candidatus Methanohalarchaeum</taxon>
    </lineage>
</organism>
<dbReference type="STRING" id="1903181.BTN85_1556"/>
<dbReference type="Proteomes" id="UP000185744">
    <property type="component" value="Unassembled WGS sequence"/>
</dbReference>
<evidence type="ECO:0000256" key="1">
    <source>
        <dbReference type="SAM" id="MobiDB-lite"/>
    </source>
</evidence>
<feature type="compositionally biased region" description="Basic residues" evidence="1">
    <location>
        <begin position="155"/>
        <end position="168"/>
    </location>
</feature>
<comment type="caution">
    <text evidence="2">The sequence shown here is derived from an EMBL/GenBank/DDBJ whole genome shotgun (WGS) entry which is preliminary data.</text>
</comment>
<protein>
    <submittedName>
        <fullName evidence="2">Nuclease of RNase H fold RuvC/YqgF family</fullName>
    </submittedName>
</protein>
<accession>A0A1Q6DXH0</accession>
<dbReference type="AlphaFoldDB" id="A0A1Q6DXH0"/>
<feature type="region of interest" description="Disordered" evidence="1">
    <location>
        <begin position="148"/>
        <end position="172"/>
    </location>
</feature>
<dbReference type="EMBL" id="MSDW01000001">
    <property type="protein sequence ID" value="OKY79050.1"/>
    <property type="molecule type" value="Genomic_DNA"/>
</dbReference>